<keyword evidence="3" id="KW-1185">Reference proteome</keyword>
<keyword evidence="1" id="KW-0732">Signal</keyword>
<proteinExistence type="predicted"/>
<feature type="signal peptide" evidence="1">
    <location>
        <begin position="1"/>
        <end position="17"/>
    </location>
</feature>
<dbReference type="RefSeq" id="WP_278004681.1">
    <property type="nucleotide sequence ID" value="NZ_JARSBN010000002.1"/>
</dbReference>
<dbReference type="PROSITE" id="PS51257">
    <property type="entry name" value="PROKAR_LIPOPROTEIN"/>
    <property type="match status" value="1"/>
</dbReference>
<dbReference type="Pfam" id="PF14054">
    <property type="entry name" value="DUF4249"/>
    <property type="match status" value="1"/>
</dbReference>
<dbReference type="EMBL" id="JARSBN010000002">
    <property type="protein sequence ID" value="MDG4715220.1"/>
    <property type="molecule type" value="Genomic_DNA"/>
</dbReference>
<sequence>MKNYIKSLILMTFVVFASCEDVIDVDLDNAEPRLVIEASLDWEKGTAGNEQTINLSMSTPYFNTGEDTSVSGAIVTVTNTNSGAIFTFNDQNDGSYTVDNFVPVIGDTYRLDVSYAGENYEATETLMSVTDINSITQSIEGGFDDELLEVNVYFDDPADEENFYLMRYYEAGDLFPYFEDISDEFVNGNEVHDFFEKEDDEDNNEAPFEPGDVVDIKLYGISEQYYNYMRLLIEQYYSGGNPFSSNSAQIRGNCINPTNPDQYAFGYFRATQVNVTSYTFQ</sequence>
<comment type="caution">
    <text evidence="2">The sequence shown here is derived from an EMBL/GenBank/DDBJ whole genome shotgun (WGS) entry which is preliminary data.</text>
</comment>
<dbReference type="InterPro" id="IPR025345">
    <property type="entry name" value="DUF4249"/>
</dbReference>
<gene>
    <name evidence="2" type="ORF">P7122_05005</name>
</gene>
<reference evidence="2 3" key="1">
    <citation type="submission" date="2023-03" db="EMBL/GenBank/DDBJ databases">
        <title>Strain YYF002 represents a novel species in the genus Winogradskyella isolated from seawater.</title>
        <authorList>
            <person name="Fu Z.-Y."/>
        </authorList>
    </citation>
    <scope>NUCLEOTIDE SEQUENCE [LARGE SCALE GENOMIC DNA]</scope>
    <source>
        <strain evidence="2 3">YYF002</strain>
    </source>
</reference>
<feature type="chain" id="PRO_5047098714" evidence="1">
    <location>
        <begin position="18"/>
        <end position="281"/>
    </location>
</feature>
<evidence type="ECO:0000313" key="2">
    <source>
        <dbReference type="EMBL" id="MDG4715220.1"/>
    </source>
</evidence>
<name>A0ABT6FZL9_9FLAO</name>
<accession>A0ABT6FZL9</accession>
<dbReference type="Proteomes" id="UP001529085">
    <property type="component" value="Unassembled WGS sequence"/>
</dbReference>
<organism evidence="2 3">
    <name type="scientific">Winogradskyella marincola</name>
    <dbReference type="NCBI Taxonomy" id="3037795"/>
    <lineage>
        <taxon>Bacteria</taxon>
        <taxon>Pseudomonadati</taxon>
        <taxon>Bacteroidota</taxon>
        <taxon>Flavobacteriia</taxon>
        <taxon>Flavobacteriales</taxon>
        <taxon>Flavobacteriaceae</taxon>
        <taxon>Winogradskyella</taxon>
    </lineage>
</organism>
<protein>
    <submittedName>
        <fullName evidence="2">DUF4249 domain-containing protein</fullName>
    </submittedName>
</protein>
<evidence type="ECO:0000256" key="1">
    <source>
        <dbReference type="SAM" id="SignalP"/>
    </source>
</evidence>
<evidence type="ECO:0000313" key="3">
    <source>
        <dbReference type="Proteomes" id="UP001529085"/>
    </source>
</evidence>